<dbReference type="EMBL" id="VBQZ03000014">
    <property type="protein sequence ID" value="MXQ82867.1"/>
    <property type="molecule type" value="Genomic_DNA"/>
</dbReference>
<evidence type="ECO:0000259" key="2">
    <source>
        <dbReference type="Pfam" id="PF00855"/>
    </source>
</evidence>
<comment type="caution">
    <text evidence="3">The sequence shown here is derived from an EMBL/GenBank/DDBJ whole genome shotgun (WGS) entry which is preliminary data.</text>
</comment>
<feature type="domain" description="PWWP" evidence="2">
    <location>
        <begin position="24"/>
        <end position="78"/>
    </location>
</feature>
<feature type="region of interest" description="Disordered" evidence="1">
    <location>
        <begin position="211"/>
        <end position="235"/>
    </location>
</feature>
<keyword evidence="4" id="KW-1185">Reference proteome</keyword>
<feature type="region of interest" description="Disordered" evidence="1">
    <location>
        <begin position="84"/>
        <end position="196"/>
    </location>
</feature>
<dbReference type="PANTHER" id="PTHR12550">
    <property type="entry name" value="HEPATOMA-DERIVED GROWTH FACTOR-RELATED"/>
    <property type="match status" value="1"/>
</dbReference>
<dbReference type="PANTHER" id="PTHR12550:SF82">
    <property type="entry name" value="HDGF LIKE 3"/>
    <property type="match status" value="1"/>
</dbReference>
<evidence type="ECO:0000313" key="3">
    <source>
        <dbReference type="EMBL" id="MXQ82867.1"/>
    </source>
</evidence>
<accession>A0A6B0R1L3</accession>
<proteinExistence type="predicted"/>
<evidence type="ECO:0000313" key="4">
    <source>
        <dbReference type="Proteomes" id="UP000322234"/>
    </source>
</evidence>
<name>A0A6B0R1L3_9CETA</name>
<dbReference type="Proteomes" id="UP000322234">
    <property type="component" value="Unassembled WGS sequence"/>
</dbReference>
<organism evidence="3 4">
    <name type="scientific">Bos mutus</name>
    <name type="common">wild yak</name>
    <dbReference type="NCBI Taxonomy" id="72004"/>
    <lineage>
        <taxon>Eukaryota</taxon>
        <taxon>Metazoa</taxon>
        <taxon>Chordata</taxon>
        <taxon>Craniata</taxon>
        <taxon>Vertebrata</taxon>
        <taxon>Euteleostomi</taxon>
        <taxon>Mammalia</taxon>
        <taxon>Eutheria</taxon>
        <taxon>Laurasiatheria</taxon>
        <taxon>Artiodactyla</taxon>
        <taxon>Ruminantia</taxon>
        <taxon>Pecora</taxon>
        <taxon>Bovidae</taxon>
        <taxon>Bovinae</taxon>
        <taxon>Bos</taxon>
    </lineage>
</organism>
<feature type="compositionally biased region" description="Acidic residues" evidence="1">
    <location>
        <begin position="108"/>
        <end position="117"/>
    </location>
</feature>
<dbReference type="Gene3D" id="2.30.30.140">
    <property type="match status" value="1"/>
</dbReference>
<gene>
    <name evidence="3" type="ORF">E5288_WYG022792</name>
</gene>
<protein>
    <recommendedName>
        <fullName evidence="2">PWWP domain-containing protein</fullName>
    </recommendedName>
</protein>
<feature type="compositionally biased region" description="Polar residues" evidence="1">
    <location>
        <begin position="87"/>
        <end position="96"/>
    </location>
</feature>
<sequence>MCGQIPKCNSIELKEIDELPEGAVKPPANKYPIFFFGTHETAFLGPKDLFPYKEYKDKFGKSNKRKGFNEGLWEIENNPGVKFTGYQAIQQQSSSETEGEGGNTADASSEEEGDRVEEDGKGKRKSEKAGSKRKKSYTSKKSSKQSRKSPGDEDDKDCKEEENKSSSEGGDAGNDTRNTTSDLQKTSEGSQMFLKGFHKEKKLHEFASQSSRLWTTKLPTDKPPDPLVRQYVAPE</sequence>
<feature type="compositionally biased region" description="Polar residues" evidence="1">
    <location>
        <begin position="175"/>
        <end position="190"/>
    </location>
</feature>
<dbReference type="SUPFAM" id="SSF63748">
    <property type="entry name" value="Tudor/PWWP/MBT"/>
    <property type="match status" value="1"/>
</dbReference>
<feature type="compositionally biased region" description="Basic residues" evidence="1">
    <location>
        <begin position="122"/>
        <end position="147"/>
    </location>
</feature>
<feature type="compositionally biased region" description="Basic and acidic residues" evidence="1">
    <location>
        <begin position="156"/>
        <end position="165"/>
    </location>
</feature>
<evidence type="ECO:0000256" key="1">
    <source>
        <dbReference type="SAM" id="MobiDB-lite"/>
    </source>
</evidence>
<reference evidence="3" key="1">
    <citation type="submission" date="2019-10" db="EMBL/GenBank/DDBJ databases">
        <title>The sequence and de novo assembly of the wild yak genome.</title>
        <authorList>
            <person name="Liu Y."/>
        </authorList>
    </citation>
    <scope>NUCLEOTIDE SEQUENCE [LARGE SCALE GENOMIC DNA]</scope>
    <source>
        <strain evidence="3">WY2019</strain>
    </source>
</reference>
<dbReference type="InterPro" id="IPR000313">
    <property type="entry name" value="PWWP_dom"/>
</dbReference>
<dbReference type="Pfam" id="PF00855">
    <property type="entry name" value="PWWP"/>
    <property type="match status" value="1"/>
</dbReference>
<dbReference type="AlphaFoldDB" id="A0A6B0R1L3"/>